<dbReference type="Gene3D" id="3.50.50.60">
    <property type="entry name" value="FAD/NAD(P)-binding domain"/>
    <property type="match status" value="1"/>
</dbReference>
<dbReference type="InterPro" id="IPR051104">
    <property type="entry name" value="FAD_monoxygenase"/>
</dbReference>
<dbReference type="AlphaFoldDB" id="A0A1Y2IKT5"/>
<protein>
    <submittedName>
        <fullName evidence="5">FAD/NAD-P-binding domain-containing protein</fullName>
    </submittedName>
</protein>
<feature type="domain" description="FAD-binding" evidence="4">
    <location>
        <begin position="4"/>
        <end position="177"/>
    </location>
</feature>
<evidence type="ECO:0000313" key="5">
    <source>
        <dbReference type="EMBL" id="OSD01750.1"/>
    </source>
</evidence>
<dbReference type="InterPro" id="IPR002938">
    <property type="entry name" value="FAD-bd"/>
</dbReference>
<dbReference type="GO" id="GO:0071949">
    <property type="term" value="F:FAD binding"/>
    <property type="evidence" value="ECO:0007669"/>
    <property type="project" value="InterPro"/>
</dbReference>
<dbReference type="OrthoDB" id="417877at2759"/>
<dbReference type="PANTHER" id="PTHR46720:SF3">
    <property type="entry name" value="FAD-BINDING DOMAIN-CONTAINING PROTEIN-RELATED"/>
    <property type="match status" value="1"/>
</dbReference>
<dbReference type="GO" id="GO:0044550">
    <property type="term" value="P:secondary metabolite biosynthetic process"/>
    <property type="evidence" value="ECO:0007669"/>
    <property type="project" value="TreeGrafter"/>
</dbReference>
<evidence type="ECO:0000256" key="2">
    <source>
        <dbReference type="ARBA" id="ARBA00022827"/>
    </source>
</evidence>
<dbReference type="PRINTS" id="PR00420">
    <property type="entry name" value="RNGMNOXGNASE"/>
</dbReference>
<reference evidence="5 6" key="1">
    <citation type="journal article" date="2015" name="Biotechnol. Biofuels">
        <title>Enhanced degradation of softwood versus hardwood by the white-rot fungus Pycnoporus coccineus.</title>
        <authorList>
            <person name="Couturier M."/>
            <person name="Navarro D."/>
            <person name="Chevret D."/>
            <person name="Henrissat B."/>
            <person name="Piumi F."/>
            <person name="Ruiz-Duenas F.J."/>
            <person name="Martinez A.T."/>
            <person name="Grigoriev I.V."/>
            <person name="Riley R."/>
            <person name="Lipzen A."/>
            <person name="Berrin J.G."/>
            <person name="Master E.R."/>
            <person name="Rosso M.N."/>
        </authorList>
    </citation>
    <scope>NUCLEOTIDE SEQUENCE [LARGE SCALE GENOMIC DNA]</scope>
    <source>
        <strain evidence="5 6">BRFM310</strain>
    </source>
</reference>
<dbReference type="EMBL" id="KZ084109">
    <property type="protein sequence ID" value="OSD01750.1"/>
    <property type="molecule type" value="Genomic_DNA"/>
</dbReference>
<evidence type="ECO:0000256" key="3">
    <source>
        <dbReference type="ARBA" id="ARBA00023002"/>
    </source>
</evidence>
<keyword evidence="3" id="KW-0560">Oxidoreductase</keyword>
<accession>A0A1Y2IKT5</accession>
<keyword evidence="2" id="KW-0274">FAD</keyword>
<evidence type="ECO:0000256" key="1">
    <source>
        <dbReference type="ARBA" id="ARBA00022630"/>
    </source>
</evidence>
<feature type="domain" description="FAD-binding" evidence="4">
    <location>
        <begin position="298"/>
        <end position="382"/>
    </location>
</feature>
<dbReference type="Pfam" id="PF01494">
    <property type="entry name" value="FAD_binding_3"/>
    <property type="match status" value="2"/>
</dbReference>
<dbReference type="SUPFAM" id="SSF54373">
    <property type="entry name" value="FAD-linked reductases, C-terminal domain"/>
    <property type="match status" value="1"/>
</dbReference>
<proteinExistence type="predicted"/>
<keyword evidence="1" id="KW-0285">Flavoprotein</keyword>
<dbReference type="STRING" id="1353009.A0A1Y2IKT5"/>
<dbReference type="Proteomes" id="UP000193067">
    <property type="component" value="Unassembled WGS sequence"/>
</dbReference>
<keyword evidence="6" id="KW-1185">Reference proteome</keyword>
<organism evidence="5 6">
    <name type="scientific">Trametes coccinea (strain BRFM310)</name>
    <name type="common">Pycnoporus coccineus</name>
    <dbReference type="NCBI Taxonomy" id="1353009"/>
    <lineage>
        <taxon>Eukaryota</taxon>
        <taxon>Fungi</taxon>
        <taxon>Dikarya</taxon>
        <taxon>Basidiomycota</taxon>
        <taxon>Agaricomycotina</taxon>
        <taxon>Agaricomycetes</taxon>
        <taxon>Polyporales</taxon>
        <taxon>Polyporaceae</taxon>
        <taxon>Trametes</taxon>
    </lineage>
</organism>
<dbReference type="PANTHER" id="PTHR46720">
    <property type="entry name" value="HYDROXYLASE, PUTATIVE (AFU_ORTHOLOGUE AFUA_3G01460)-RELATED"/>
    <property type="match status" value="1"/>
</dbReference>
<dbReference type="GO" id="GO:0016491">
    <property type="term" value="F:oxidoreductase activity"/>
    <property type="evidence" value="ECO:0007669"/>
    <property type="project" value="UniProtKB-KW"/>
</dbReference>
<sequence>MPKFTVAIIGAGLGGLLFAIALQKYAPDVDFEIYEAAAQLSEVGAGIGFQPRTWYVMRELGLANVLLKVSGNGERPELTLIYRKADQQNAYTFSESPSDLENYTFHRAELHKVFLDHINDPGRIHLGKRFVSYTSPADPNGQITVHFKDGSTIKCDLLVGADGIKSGVRACMYNHFADAAQAAGRSDEAEFLRSCVTATWSGTAAYRALVKRDFSDITNAHRSWKDHLTIYCGKNRHVVAYPIAKGRVLNIAAIIASPDLEGTTYEGPWVAKVPKEEVSQLYTGWEPEVEEMIRVVGDSGWNKWAIHMVRKLPTFVDGRVALLADAAHAMTPYQGAGAGQGFEDALLLGQVLGHPKVIRDTLPVALKVYDDVRRPVAQNVAALSQRSGQLQSFITPELSMVTPEKSSSGEAPTKEQLEKLAEVMERLKDWRNGTTVEQDCKAALQRIEEQLV</sequence>
<dbReference type="InterPro" id="IPR036188">
    <property type="entry name" value="FAD/NAD-bd_sf"/>
</dbReference>
<evidence type="ECO:0000313" key="6">
    <source>
        <dbReference type="Proteomes" id="UP000193067"/>
    </source>
</evidence>
<evidence type="ECO:0000259" key="4">
    <source>
        <dbReference type="Pfam" id="PF01494"/>
    </source>
</evidence>
<name>A0A1Y2IKT5_TRAC3</name>
<dbReference type="SUPFAM" id="SSF51905">
    <property type="entry name" value="FAD/NAD(P)-binding domain"/>
    <property type="match status" value="1"/>
</dbReference>
<gene>
    <name evidence="5" type="ORF">PYCCODRAFT_1391213</name>
</gene>